<dbReference type="GO" id="GO:0004672">
    <property type="term" value="F:protein kinase activity"/>
    <property type="evidence" value="ECO:0007669"/>
    <property type="project" value="InterPro"/>
</dbReference>
<dbReference type="STRING" id="312017.Q22M70"/>
<feature type="repeat" description="TPR" evidence="1">
    <location>
        <begin position="502"/>
        <end position="535"/>
    </location>
</feature>
<gene>
    <name evidence="3" type="ORF">TTHERM_00037490</name>
</gene>
<dbReference type="Gene3D" id="1.25.40.10">
    <property type="entry name" value="Tetratricopeptide repeat domain"/>
    <property type="match status" value="2"/>
</dbReference>
<organism evidence="3 4">
    <name type="scientific">Tetrahymena thermophila (strain SB210)</name>
    <dbReference type="NCBI Taxonomy" id="312017"/>
    <lineage>
        <taxon>Eukaryota</taxon>
        <taxon>Sar</taxon>
        <taxon>Alveolata</taxon>
        <taxon>Ciliophora</taxon>
        <taxon>Intramacronucleata</taxon>
        <taxon>Oligohymenophorea</taxon>
        <taxon>Hymenostomatida</taxon>
        <taxon>Tetrahymenina</taxon>
        <taxon>Tetrahymenidae</taxon>
        <taxon>Tetrahymena</taxon>
    </lineage>
</organism>
<proteinExistence type="predicted"/>
<dbReference type="SMART" id="SM00028">
    <property type="entry name" value="TPR"/>
    <property type="match status" value="8"/>
</dbReference>
<evidence type="ECO:0000259" key="2">
    <source>
        <dbReference type="PROSITE" id="PS50011"/>
    </source>
</evidence>
<dbReference type="SMART" id="SM00220">
    <property type="entry name" value="S_TKc"/>
    <property type="match status" value="1"/>
</dbReference>
<dbReference type="RefSeq" id="XP_977150.2">
    <property type="nucleotide sequence ID" value="XM_972057.2"/>
</dbReference>
<name>Q22M70_TETTS</name>
<dbReference type="CDD" id="cd00180">
    <property type="entry name" value="PKc"/>
    <property type="match status" value="1"/>
</dbReference>
<dbReference type="PROSITE" id="PS50005">
    <property type="entry name" value="TPR"/>
    <property type="match status" value="5"/>
</dbReference>
<protein>
    <submittedName>
        <fullName evidence="3">Tetratricopeptide repeat protein</fullName>
    </submittedName>
</protein>
<dbReference type="InterPro" id="IPR000719">
    <property type="entry name" value="Prot_kinase_dom"/>
</dbReference>
<dbReference type="AlphaFoldDB" id="Q22M70"/>
<dbReference type="PANTHER" id="PTHR44216">
    <property type="entry name" value="PROTEIN O-MANNOSYL-TRANSFERASE TMTC2"/>
    <property type="match status" value="1"/>
</dbReference>
<feature type="repeat" description="TPR" evidence="1">
    <location>
        <begin position="468"/>
        <end position="501"/>
    </location>
</feature>
<dbReference type="InterPro" id="IPR019734">
    <property type="entry name" value="TPR_rpt"/>
</dbReference>
<keyword evidence="4" id="KW-1185">Reference proteome</keyword>
<dbReference type="Pfam" id="PF13414">
    <property type="entry name" value="TPR_11"/>
    <property type="match status" value="1"/>
</dbReference>
<reference evidence="4" key="1">
    <citation type="journal article" date="2006" name="PLoS Biol.">
        <title>Macronuclear genome sequence of the ciliate Tetrahymena thermophila, a model eukaryote.</title>
        <authorList>
            <person name="Eisen J.A."/>
            <person name="Coyne R.S."/>
            <person name="Wu M."/>
            <person name="Wu D."/>
            <person name="Thiagarajan M."/>
            <person name="Wortman J.R."/>
            <person name="Badger J.H."/>
            <person name="Ren Q."/>
            <person name="Amedeo P."/>
            <person name="Jones K.M."/>
            <person name="Tallon L.J."/>
            <person name="Delcher A.L."/>
            <person name="Salzberg S.L."/>
            <person name="Silva J.C."/>
            <person name="Haas B.J."/>
            <person name="Majoros W.H."/>
            <person name="Farzad M."/>
            <person name="Carlton J.M."/>
            <person name="Smith R.K. Jr."/>
            <person name="Garg J."/>
            <person name="Pearlman R.E."/>
            <person name="Karrer K.M."/>
            <person name="Sun L."/>
            <person name="Manning G."/>
            <person name="Elde N.C."/>
            <person name="Turkewitz A.P."/>
            <person name="Asai D.J."/>
            <person name="Wilkes D.E."/>
            <person name="Wang Y."/>
            <person name="Cai H."/>
            <person name="Collins K."/>
            <person name="Stewart B.A."/>
            <person name="Lee S.R."/>
            <person name="Wilamowska K."/>
            <person name="Weinberg Z."/>
            <person name="Ruzzo W.L."/>
            <person name="Wloga D."/>
            <person name="Gaertig J."/>
            <person name="Frankel J."/>
            <person name="Tsao C.-C."/>
            <person name="Gorovsky M.A."/>
            <person name="Keeling P.J."/>
            <person name="Waller R.F."/>
            <person name="Patron N.J."/>
            <person name="Cherry J.M."/>
            <person name="Stover N.A."/>
            <person name="Krieger C.J."/>
            <person name="del Toro C."/>
            <person name="Ryder H.F."/>
            <person name="Williamson S.C."/>
            <person name="Barbeau R.A."/>
            <person name="Hamilton E.P."/>
            <person name="Orias E."/>
        </authorList>
    </citation>
    <scope>NUCLEOTIDE SEQUENCE [LARGE SCALE GENOMIC DNA]</scope>
    <source>
        <strain evidence="4">SB210</strain>
    </source>
</reference>
<dbReference type="HOGENOM" id="CLU_243630_0_0_1"/>
<sequence length="614" mass="73042">MDIIIKQLEIQKQIQVTQSYVDKEDNKYTFLAFDKDRQFSIRAFCLASDQNSDISDDKLKSAKQFAQNLRECNHQSILKYIEEFQIDKYYLVVMERFEINLIDWQYQNRLKKKINRNQFLKIALDLFKALEYLHSKNLLLQNLTLKNIYLDQDQNVKICDFNISQEIIPSIATQEFFASKTYNLEFYLPPELYDSSKNQSAKQSKIFQEKEGDIWSAGMCLYALTGVTLLFIKRLTKGTGFFLFQEKLDKDISQFLMNIFWQNPKLRPSISDLIDSIQQLQHIQIEQIQEEEDFNPEFIDIYNKGRDLYSNEQFQESIDLLKTALNIEPLHHSLLTLIGSLYFEIKSYEECNEYFLKAIQIHPQNSFAYKCLGHSFLNLKKLDEAVNNIQKSIEINPEYSHAHNVLGVCYERMLLEDKAEQQYKIAHNLHPQQSLPSCNLGYLYVRKQNFQESESWLKKSMNINPNNYDSVIELSFLYYNQSKYEEALVYCKKALEIDPLQEEPIQNIGRIYIHLEQYDEAINSLKKAIQINEKMEYMYFTLAYAYLQKFKYYQGIYCLKKQIKLDSIDIESFGMLGDQYIQQKKYEKVIKYKKYYKKDEMMFLDQINEAKSQI</sequence>
<dbReference type="PANTHER" id="PTHR44216:SF3">
    <property type="entry name" value="PROTEIN O-MANNOSYL-TRANSFERASE TMTC2"/>
    <property type="match status" value="1"/>
</dbReference>
<dbReference type="OrthoDB" id="311870at2759"/>
<dbReference type="SUPFAM" id="SSF48452">
    <property type="entry name" value="TPR-like"/>
    <property type="match status" value="1"/>
</dbReference>
<dbReference type="eggNOG" id="KOG1155">
    <property type="taxonomic scope" value="Eukaryota"/>
</dbReference>
<evidence type="ECO:0000313" key="3">
    <source>
        <dbReference type="EMBL" id="EAR86395.2"/>
    </source>
</evidence>
<accession>Q22M70</accession>
<evidence type="ECO:0000313" key="4">
    <source>
        <dbReference type="Proteomes" id="UP000009168"/>
    </source>
</evidence>
<keyword evidence="1" id="KW-0802">TPR repeat</keyword>
<dbReference type="KEGG" id="tet:TTHERM_00037490"/>
<dbReference type="InterPro" id="IPR052384">
    <property type="entry name" value="TMTC_O-mannosyltransferase"/>
</dbReference>
<dbReference type="eggNOG" id="KOG0586">
    <property type="taxonomic scope" value="Eukaryota"/>
</dbReference>
<dbReference type="PROSITE" id="PS50011">
    <property type="entry name" value="PROTEIN_KINASE_DOM"/>
    <property type="match status" value="1"/>
</dbReference>
<dbReference type="eggNOG" id="KOG1124">
    <property type="taxonomic scope" value="Eukaryota"/>
</dbReference>
<dbReference type="SUPFAM" id="SSF56112">
    <property type="entry name" value="Protein kinase-like (PK-like)"/>
    <property type="match status" value="1"/>
</dbReference>
<dbReference type="InterPro" id="IPR011990">
    <property type="entry name" value="TPR-like_helical_dom_sf"/>
</dbReference>
<dbReference type="GO" id="GO:0005524">
    <property type="term" value="F:ATP binding"/>
    <property type="evidence" value="ECO:0007669"/>
    <property type="project" value="InterPro"/>
</dbReference>
<dbReference type="Pfam" id="PF13374">
    <property type="entry name" value="TPR_10"/>
    <property type="match status" value="1"/>
</dbReference>
<dbReference type="InterPro" id="IPR011009">
    <property type="entry name" value="Kinase-like_dom_sf"/>
</dbReference>
<dbReference type="eggNOG" id="KOG0583">
    <property type="taxonomic scope" value="Eukaryota"/>
</dbReference>
<feature type="repeat" description="TPR" evidence="1">
    <location>
        <begin position="332"/>
        <end position="365"/>
    </location>
</feature>
<dbReference type="GeneID" id="7840489"/>
<dbReference type="EMBL" id="GG662720">
    <property type="protein sequence ID" value="EAR86395.2"/>
    <property type="molecule type" value="Genomic_DNA"/>
</dbReference>
<evidence type="ECO:0000256" key="1">
    <source>
        <dbReference type="PROSITE-ProRule" id="PRU00339"/>
    </source>
</evidence>
<dbReference type="Pfam" id="PF00069">
    <property type="entry name" value="Pkinase"/>
    <property type="match status" value="1"/>
</dbReference>
<dbReference type="Pfam" id="PF13181">
    <property type="entry name" value="TPR_8"/>
    <property type="match status" value="3"/>
</dbReference>
<dbReference type="InParanoid" id="Q22M70"/>
<feature type="repeat" description="TPR" evidence="1">
    <location>
        <begin position="366"/>
        <end position="399"/>
    </location>
</feature>
<feature type="repeat" description="TPR" evidence="1">
    <location>
        <begin position="434"/>
        <end position="467"/>
    </location>
</feature>
<dbReference type="Proteomes" id="UP000009168">
    <property type="component" value="Unassembled WGS sequence"/>
</dbReference>
<feature type="domain" description="Protein kinase" evidence="2">
    <location>
        <begin position="1"/>
        <end position="285"/>
    </location>
</feature>
<dbReference type="Gene3D" id="1.10.510.10">
    <property type="entry name" value="Transferase(Phosphotransferase) domain 1"/>
    <property type="match status" value="1"/>
</dbReference>